<sequence>MIEDWSKERRQLEDQQAPISPDMLLRLDGFWNKVCKDEVVLFRGATFTAFFAALRVSELVVRCFADGQGQSGHRLTQFIFWAAWFAAHSRWGLQLGLGAHANLEWRGWRVMLWNGFMELASQDSPAMETDILLVHLGSNNLTQMPGILLVLKILVGLRFLKDRCSRLTLVWLAIIPRMVWRKDCNPVQVDKARRKVNREVATAMREGLGAVIEHPNIVVSFPELLRARWCSQA</sequence>
<gene>
    <name evidence="1" type="ORF">JRQ81_019392</name>
</gene>
<dbReference type="Proteomes" id="UP001142489">
    <property type="component" value="Unassembled WGS sequence"/>
</dbReference>
<comment type="caution">
    <text evidence="1">The sequence shown here is derived from an EMBL/GenBank/DDBJ whole genome shotgun (WGS) entry which is preliminary data.</text>
</comment>
<keyword evidence="2" id="KW-1185">Reference proteome</keyword>
<organism evidence="1 2">
    <name type="scientific">Phrynocephalus forsythii</name>
    <dbReference type="NCBI Taxonomy" id="171643"/>
    <lineage>
        <taxon>Eukaryota</taxon>
        <taxon>Metazoa</taxon>
        <taxon>Chordata</taxon>
        <taxon>Craniata</taxon>
        <taxon>Vertebrata</taxon>
        <taxon>Euteleostomi</taxon>
        <taxon>Lepidosauria</taxon>
        <taxon>Squamata</taxon>
        <taxon>Bifurcata</taxon>
        <taxon>Unidentata</taxon>
        <taxon>Episquamata</taxon>
        <taxon>Toxicofera</taxon>
        <taxon>Iguania</taxon>
        <taxon>Acrodonta</taxon>
        <taxon>Agamidae</taxon>
        <taxon>Agaminae</taxon>
        <taxon>Phrynocephalus</taxon>
    </lineage>
</organism>
<name>A0A9Q1AYG7_9SAUR</name>
<evidence type="ECO:0000313" key="1">
    <source>
        <dbReference type="EMBL" id="KAJ7319881.1"/>
    </source>
</evidence>
<protein>
    <submittedName>
        <fullName evidence="1">Uncharacterized protein</fullName>
    </submittedName>
</protein>
<accession>A0A9Q1AYG7</accession>
<dbReference type="AlphaFoldDB" id="A0A9Q1AYG7"/>
<reference evidence="1" key="1">
    <citation type="journal article" date="2023" name="DNA Res.">
        <title>Chromosome-level genome assembly of Phrynocephalus forsythii using third-generation DNA sequencing and Hi-C analysis.</title>
        <authorList>
            <person name="Qi Y."/>
            <person name="Zhao W."/>
            <person name="Zhao Y."/>
            <person name="Niu C."/>
            <person name="Cao S."/>
            <person name="Zhang Y."/>
        </authorList>
    </citation>
    <scope>NUCLEOTIDE SEQUENCE</scope>
    <source>
        <tissue evidence="1">Muscle</tissue>
    </source>
</reference>
<evidence type="ECO:0000313" key="2">
    <source>
        <dbReference type="Proteomes" id="UP001142489"/>
    </source>
</evidence>
<dbReference type="OrthoDB" id="9049790at2759"/>
<dbReference type="EMBL" id="JAPFRF010000010">
    <property type="protein sequence ID" value="KAJ7319881.1"/>
    <property type="molecule type" value="Genomic_DNA"/>
</dbReference>
<proteinExistence type="predicted"/>